<organism evidence="2 3">
    <name type="scientific">Angustibacter aerolatus</name>
    <dbReference type="NCBI Taxonomy" id="1162965"/>
    <lineage>
        <taxon>Bacteria</taxon>
        <taxon>Bacillati</taxon>
        <taxon>Actinomycetota</taxon>
        <taxon>Actinomycetes</taxon>
        <taxon>Kineosporiales</taxon>
        <taxon>Kineosporiaceae</taxon>
    </lineage>
</organism>
<evidence type="ECO:0000256" key="1">
    <source>
        <dbReference type="SAM" id="MobiDB-lite"/>
    </source>
</evidence>
<dbReference type="Proteomes" id="UP001157017">
    <property type="component" value="Unassembled WGS sequence"/>
</dbReference>
<gene>
    <name evidence="2" type="ORF">GCM10025868_15270</name>
</gene>
<evidence type="ECO:0000313" key="3">
    <source>
        <dbReference type="Proteomes" id="UP001157017"/>
    </source>
</evidence>
<sequence length="62" mass="6426">MLHRAWPSRLAIGTDPAGRPVEVLTVVCDGVEPGVARQASGVRSTQNALPSGSVMTTHCTSP</sequence>
<proteinExistence type="predicted"/>
<protein>
    <submittedName>
        <fullName evidence="2">Uncharacterized protein</fullName>
    </submittedName>
</protein>
<name>A0ABQ6JDK9_9ACTN</name>
<accession>A0ABQ6JDK9</accession>
<keyword evidence="3" id="KW-1185">Reference proteome</keyword>
<dbReference type="EMBL" id="BSUZ01000001">
    <property type="protein sequence ID" value="GMA86277.1"/>
    <property type="molecule type" value="Genomic_DNA"/>
</dbReference>
<feature type="compositionally biased region" description="Polar residues" evidence="1">
    <location>
        <begin position="41"/>
        <end position="62"/>
    </location>
</feature>
<comment type="caution">
    <text evidence="2">The sequence shown here is derived from an EMBL/GenBank/DDBJ whole genome shotgun (WGS) entry which is preliminary data.</text>
</comment>
<feature type="region of interest" description="Disordered" evidence="1">
    <location>
        <begin position="38"/>
        <end position="62"/>
    </location>
</feature>
<evidence type="ECO:0000313" key="2">
    <source>
        <dbReference type="EMBL" id="GMA86277.1"/>
    </source>
</evidence>
<reference evidence="3" key="1">
    <citation type="journal article" date="2019" name="Int. J. Syst. Evol. Microbiol.">
        <title>The Global Catalogue of Microorganisms (GCM) 10K type strain sequencing project: providing services to taxonomists for standard genome sequencing and annotation.</title>
        <authorList>
            <consortium name="The Broad Institute Genomics Platform"/>
            <consortium name="The Broad Institute Genome Sequencing Center for Infectious Disease"/>
            <person name="Wu L."/>
            <person name="Ma J."/>
        </authorList>
    </citation>
    <scope>NUCLEOTIDE SEQUENCE [LARGE SCALE GENOMIC DNA]</scope>
    <source>
        <strain evidence="3">NBRC 108730</strain>
    </source>
</reference>